<dbReference type="InterPro" id="IPR053146">
    <property type="entry name" value="QDO-like"/>
</dbReference>
<feature type="domain" description="Cupin type-2" evidence="1">
    <location>
        <begin position="34"/>
        <end position="103"/>
    </location>
</feature>
<protein>
    <submittedName>
        <fullName evidence="2">Cupin domain-containing protein</fullName>
    </submittedName>
</protein>
<accession>A0A1H4SWK7</accession>
<proteinExistence type="predicted"/>
<dbReference type="SUPFAM" id="SSF51182">
    <property type="entry name" value="RmlC-like cupins"/>
    <property type="match status" value="1"/>
</dbReference>
<organism evidence="2 3">
    <name type="scientific">Tsukamurella tyrosinosolvens</name>
    <dbReference type="NCBI Taxonomy" id="57704"/>
    <lineage>
        <taxon>Bacteria</taxon>
        <taxon>Bacillati</taxon>
        <taxon>Actinomycetota</taxon>
        <taxon>Actinomycetes</taxon>
        <taxon>Mycobacteriales</taxon>
        <taxon>Tsukamurellaceae</taxon>
        <taxon>Tsukamurella</taxon>
    </lineage>
</organism>
<evidence type="ECO:0000313" key="2">
    <source>
        <dbReference type="EMBL" id="SEC48251.1"/>
    </source>
</evidence>
<dbReference type="OrthoDB" id="9791637at2"/>
<dbReference type="AlphaFoldDB" id="A0A1H4SWK7"/>
<reference evidence="3" key="1">
    <citation type="submission" date="2016-10" db="EMBL/GenBank/DDBJ databases">
        <authorList>
            <person name="Varghese N."/>
            <person name="Submissions S."/>
        </authorList>
    </citation>
    <scope>NUCLEOTIDE SEQUENCE [LARGE SCALE GENOMIC DNA]</scope>
    <source>
        <strain evidence="3">DSM 44234</strain>
    </source>
</reference>
<dbReference type="Proteomes" id="UP000182241">
    <property type="component" value="Unassembled WGS sequence"/>
</dbReference>
<evidence type="ECO:0000259" key="1">
    <source>
        <dbReference type="Pfam" id="PF07883"/>
    </source>
</evidence>
<dbReference type="InterPro" id="IPR014710">
    <property type="entry name" value="RmlC-like_jellyroll"/>
</dbReference>
<name>A0A1H4SWK7_TSUTY</name>
<keyword evidence="3" id="KW-1185">Reference proteome</keyword>
<dbReference type="PANTHER" id="PTHR36440:SF1">
    <property type="entry name" value="PUTATIVE (AFU_ORTHOLOGUE AFUA_8G07350)-RELATED"/>
    <property type="match status" value="1"/>
</dbReference>
<dbReference type="PANTHER" id="PTHR36440">
    <property type="entry name" value="PUTATIVE (AFU_ORTHOLOGUE AFUA_8G07350)-RELATED"/>
    <property type="match status" value="1"/>
</dbReference>
<dbReference type="Gene3D" id="2.60.120.10">
    <property type="entry name" value="Jelly Rolls"/>
    <property type="match status" value="1"/>
</dbReference>
<gene>
    <name evidence="2" type="ORF">SAMN04489793_2407</name>
</gene>
<evidence type="ECO:0000313" key="3">
    <source>
        <dbReference type="Proteomes" id="UP000182241"/>
    </source>
</evidence>
<dbReference type="InterPro" id="IPR011051">
    <property type="entry name" value="RmlC_Cupin_sf"/>
</dbReference>
<dbReference type="EMBL" id="FNSA01000003">
    <property type="protein sequence ID" value="SEC48251.1"/>
    <property type="molecule type" value="Genomic_DNA"/>
</dbReference>
<sequence>MIVRNPELVGEASGPQVALFADASATGETASVQRVHLPAGADGASPHFHTRSTELFYVLDGALDMLVGEELVAVEAGGLAVIPPNTVHAFAAGPAVPATALIVLTPGVERFGYFRLLRDVATGAAAPSDLVAAQDQYDNHFVDSPLWRERPRGGRTIPLDPR</sequence>
<dbReference type="STRING" id="57704.SAMN04489793_2407"/>
<dbReference type="Pfam" id="PF07883">
    <property type="entry name" value="Cupin_2"/>
    <property type="match status" value="1"/>
</dbReference>
<dbReference type="RefSeq" id="WP_068742054.1">
    <property type="nucleotide sequence ID" value="NZ_CBDRGN010000001.1"/>
</dbReference>
<dbReference type="InterPro" id="IPR013096">
    <property type="entry name" value="Cupin_2"/>
</dbReference>